<dbReference type="AlphaFoldDB" id="A0AAN9LQJ7"/>
<accession>A0AAN9LQJ7</accession>
<comment type="caution">
    <text evidence="1">The sequence shown here is derived from an EMBL/GenBank/DDBJ whole genome shotgun (WGS) entry which is preliminary data.</text>
</comment>
<reference evidence="1 2" key="1">
    <citation type="submission" date="2024-01" db="EMBL/GenBank/DDBJ databases">
        <title>The genomes of 5 underutilized Papilionoideae crops provide insights into root nodulation and disease resistanc.</title>
        <authorList>
            <person name="Jiang F."/>
        </authorList>
    </citation>
    <scope>NUCLEOTIDE SEQUENCE [LARGE SCALE GENOMIC DNA]</scope>
    <source>
        <strain evidence="1">LVBAO_FW01</strain>
        <tissue evidence="1">Leaves</tissue>
    </source>
</reference>
<dbReference type="EMBL" id="JAYMYQ010000004">
    <property type="protein sequence ID" value="KAK7338589.1"/>
    <property type="molecule type" value="Genomic_DNA"/>
</dbReference>
<dbReference type="Proteomes" id="UP001367508">
    <property type="component" value="Unassembled WGS sequence"/>
</dbReference>
<evidence type="ECO:0000313" key="1">
    <source>
        <dbReference type="EMBL" id="KAK7338589.1"/>
    </source>
</evidence>
<organism evidence="1 2">
    <name type="scientific">Canavalia gladiata</name>
    <name type="common">Sword bean</name>
    <name type="synonym">Dolichos gladiatus</name>
    <dbReference type="NCBI Taxonomy" id="3824"/>
    <lineage>
        <taxon>Eukaryota</taxon>
        <taxon>Viridiplantae</taxon>
        <taxon>Streptophyta</taxon>
        <taxon>Embryophyta</taxon>
        <taxon>Tracheophyta</taxon>
        <taxon>Spermatophyta</taxon>
        <taxon>Magnoliopsida</taxon>
        <taxon>eudicotyledons</taxon>
        <taxon>Gunneridae</taxon>
        <taxon>Pentapetalae</taxon>
        <taxon>rosids</taxon>
        <taxon>fabids</taxon>
        <taxon>Fabales</taxon>
        <taxon>Fabaceae</taxon>
        <taxon>Papilionoideae</taxon>
        <taxon>50 kb inversion clade</taxon>
        <taxon>NPAAA clade</taxon>
        <taxon>indigoferoid/millettioid clade</taxon>
        <taxon>Phaseoleae</taxon>
        <taxon>Canavalia</taxon>
    </lineage>
</organism>
<protein>
    <submittedName>
        <fullName evidence="1">Uncharacterized protein</fullName>
    </submittedName>
</protein>
<gene>
    <name evidence="1" type="ORF">VNO77_19207</name>
</gene>
<name>A0AAN9LQJ7_CANGL</name>
<keyword evidence="2" id="KW-1185">Reference proteome</keyword>
<evidence type="ECO:0000313" key="2">
    <source>
        <dbReference type="Proteomes" id="UP001367508"/>
    </source>
</evidence>
<proteinExistence type="predicted"/>
<sequence>MGIKGRKSVFWGRFSRGNIDRFLPSIPSLRGGGLDFRRAKELPLKVQIQSHTRRIHSMQALASSSMSIRLARRVGGVV</sequence>